<dbReference type="STRING" id="334426.A0A0R3PFM8"/>
<dbReference type="OMA" id="ATMEERC"/>
<organism evidence="3">
    <name type="scientific">Angiostrongylus costaricensis</name>
    <name type="common">Nematode worm</name>
    <dbReference type="NCBI Taxonomy" id="334426"/>
    <lineage>
        <taxon>Eukaryota</taxon>
        <taxon>Metazoa</taxon>
        <taxon>Ecdysozoa</taxon>
        <taxon>Nematoda</taxon>
        <taxon>Chromadorea</taxon>
        <taxon>Rhabditida</taxon>
        <taxon>Rhabditina</taxon>
        <taxon>Rhabditomorpha</taxon>
        <taxon>Strongyloidea</taxon>
        <taxon>Metastrongylidae</taxon>
        <taxon>Angiostrongylus</taxon>
    </lineage>
</organism>
<proteinExistence type="predicted"/>
<evidence type="ECO:0000313" key="1">
    <source>
        <dbReference type="EMBL" id="VDM54586.1"/>
    </source>
</evidence>
<gene>
    <name evidence="1" type="ORF">ACOC_LOCUS3001</name>
</gene>
<dbReference type="Proteomes" id="UP000267027">
    <property type="component" value="Unassembled WGS sequence"/>
</dbReference>
<reference evidence="3" key="1">
    <citation type="submission" date="2017-02" db="UniProtKB">
        <authorList>
            <consortium name="WormBaseParasite"/>
        </authorList>
    </citation>
    <scope>IDENTIFICATION</scope>
</reference>
<dbReference type="EMBL" id="UYYA01000745">
    <property type="protein sequence ID" value="VDM54586.1"/>
    <property type="molecule type" value="Genomic_DNA"/>
</dbReference>
<evidence type="ECO:0000313" key="2">
    <source>
        <dbReference type="Proteomes" id="UP000267027"/>
    </source>
</evidence>
<accession>A0A0R3PFM8</accession>
<dbReference type="InterPro" id="IPR016181">
    <property type="entry name" value="Acyl_CoA_acyltransferase"/>
</dbReference>
<evidence type="ECO:0000313" key="3">
    <source>
        <dbReference type="WBParaSite" id="ACOC_0000300001-mRNA-1"/>
    </source>
</evidence>
<name>A0A0R3PFM8_ANGCS</name>
<dbReference type="WBParaSite" id="ACOC_0000300001-mRNA-1">
    <property type="protein sequence ID" value="ACOC_0000300001-mRNA-1"/>
    <property type="gene ID" value="ACOC_0000300001"/>
</dbReference>
<dbReference type="OrthoDB" id="41532at2759"/>
<dbReference type="SUPFAM" id="SSF55729">
    <property type="entry name" value="Acyl-CoA N-acyltransferases (Nat)"/>
    <property type="match status" value="1"/>
</dbReference>
<keyword evidence="2" id="KW-1185">Reference proteome</keyword>
<reference evidence="1 2" key="2">
    <citation type="submission" date="2018-11" db="EMBL/GenBank/DDBJ databases">
        <authorList>
            <consortium name="Pathogen Informatics"/>
        </authorList>
    </citation>
    <scope>NUCLEOTIDE SEQUENCE [LARGE SCALE GENOMIC DNA]</scope>
    <source>
        <strain evidence="1 2">Costa Rica</strain>
    </source>
</reference>
<protein>
    <submittedName>
        <fullName evidence="3">N-acetyltransferase domain-containing protein</fullName>
    </submittedName>
</protein>
<dbReference type="AlphaFoldDB" id="A0A0R3PFM8"/>
<dbReference type="Gene3D" id="3.40.630.30">
    <property type="match status" value="1"/>
</dbReference>
<sequence>ILFNTPVVPISCTLSFQATKITEAEFFPFAEKILDSAFQTPFSVICRQENRNIVGIALNSVRRRDDIAVENPFGKSERRPEIDAIASICEVIHSNVWELLDAKINTVLELDILSVASSFQRRGIASEMLDKRKSMELLQVV</sequence>